<feature type="region of interest" description="Disordered" evidence="1">
    <location>
        <begin position="1"/>
        <end position="34"/>
    </location>
</feature>
<feature type="transmembrane region" description="Helical" evidence="2">
    <location>
        <begin position="431"/>
        <end position="453"/>
    </location>
</feature>
<name>A0A8E2JP64_9PEZI</name>
<dbReference type="OrthoDB" id="5355526at2759"/>
<keyword evidence="4" id="KW-1185">Reference proteome</keyword>
<sequence>MRTKGFLQTQFVEPEADFEDQPNQNKPNVDEKEELDIGNQEELPDLAAMNDFPTSRYATDKLGPAYENLLNQVWTPRKTQQIQPTILKALSLKARRKYHQQLLVTKKRTWKTTLKDMTKAFATLTQGLTQKAMHQKRLYLLKMISKPGSLTSYCGEKPLQPGKKRWCGERLYDDFIESRPGAIQELEASLNGHIKTSNSRNTNSSAGGTWINLFSVFSSFMGDKGSIPVSQNSLPMHNTAQSSRLTASQPGNIAQSPRLLLCIGVGQSGTKVYQEPINGVKSDRTLFSFLNEAYRNHRQIRSWICLRTVTSIDLVKFFLDVSEYCDIRLHDQGCGLTATICTCLPPPDRVKSATTTGTEYRCEPIPAGTIPPAGKNYMMHYFRKSHRIFPTSTRLFNQVPKRLAGRLEAKPDGIEVGWGVYFHEGWHWEAVFGLLLLVGFAGSMFFGILWSVFEKDIQSAFGVASYCVTATGLLIGFIVARQI</sequence>
<feature type="compositionally biased region" description="Polar residues" evidence="1">
    <location>
        <begin position="1"/>
        <end position="11"/>
    </location>
</feature>
<evidence type="ECO:0000256" key="1">
    <source>
        <dbReference type="SAM" id="MobiDB-lite"/>
    </source>
</evidence>
<keyword evidence="2" id="KW-0812">Transmembrane</keyword>
<accession>A0A8E2JP64</accession>
<evidence type="ECO:0000256" key="2">
    <source>
        <dbReference type="SAM" id="Phobius"/>
    </source>
</evidence>
<reference evidence="3 4" key="1">
    <citation type="journal article" date="2016" name="Nat. Commun.">
        <title>Ectomycorrhizal ecology is imprinted in the genome of the dominant symbiotic fungus Cenococcum geophilum.</title>
        <authorList>
            <consortium name="DOE Joint Genome Institute"/>
            <person name="Peter M."/>
            <person name="Kohler A."/>
            <person name="Ohm R.A."/>
            <person name="Kuo A."/>
            <person name="Krutzmann J."/>
            <person name="Morin E."/>
            <person name="Arend M."/>
            <person name="Barry K.W."/>
            <person name="Binder M."/>
            <person name="Choi C."/>
            <person name="Clum A."/>
            <person name="Copeland A."/>
            <person name="Grisel N."/>
            <person name="Haridas S."/>
            <person name="Kipfer T."/>
            <person name="LaButti K."/>
            <person name="Lindquist E."/>
            <person name="Lipzen A."/>
            <person name="Maire R."/>
            <person name="Meier B."/>
            <person name="Mihaltcheva S."/>
            <person name="Molinier V."/>
            <person name="Murat C."/>
            <person name="Poggeler S."/>
            <person name="Quandt C.A."/>
            <person name="Sperisen C."/>
            <person name="Tritt A."/>
            <person name="Tisserant E."/>
            <person name="Crous P.W."/>
            <person name="Henrissat B."/>
            <person name="Nehls U."/>
            <person name="Egli S."/>
            <person name="Spatafora J.W."/>
            <person name="Grigoriev I.V."/>
            <person name="Martin F.M."/>
        </authorList>
    </citation>
    <scope>NUCLEOTIDE SEQUENCE [LARGE SCALE GENOMIC DNA]</scope>
    <source>
        <strain evidence="3 4">CBS 207.34</strain>
    </source>
</reference>
<organism evidence="3 4">
    <name type="scientific">Glonium stellatum</name>
    <dbReference type="NCBI Taxonomy" id="574774"/>
    <lineage>
        <taxon>Eukaryota</taxon>
        <taxon>Fungi</taxon>
        <taxon>Dikarya</taxon>
        <taxon>Ascomycota</taxon>
        <taxon>Pezizomycotina</taxon>
        <taxon>Dothideomycetes</taxon>
        <taxon>Pleosporomycetidae</taxon>
        <taxon>Gloniales</taxon>
        <taxon>Gloniaceae</taxon>
        <taxon>Glonium</taxon>
    </lineage>
</organism>
<keyword evidence="2" id="KW-0472">Membrane</keyword>
<gene>
    <name evidence="3" type="ORF">AOQ84DRAFT_367937</name>
</gene>
<evidence type="ECO:0000313" key="3">
    <source>
        <dbReference type="EMBL" id="OCL03964.1"/>
    </source>
</evidence>
<proteinExistence type="predicted"/>
<keyword evidence="2" id="KW-1133">Transmembrane helix</keyword>
<evidence type="ECO:0000313" key="4">
    <source>
        <dbReference type="Proteomes" id="UP000250140"/>
    </source>
</evidence>
<dbReference type="AlphaFoldDB" id="A0A8E2JP64"/>
<dbReference type="Proteomes" id="UP000250140">
    <property type="component" value="Unassembled WGS sequence"/>
</dbReference>
<feature type="transmembrane region" description="Helical" evidence="2">
    <location>
        <begin position="459"/>
        <end position="480"/>
    </location>
</feature>
<protein>
    <submittedName>
        <fullName evidence="3">Uncharacterized protein</fullName>
    </submittedName>
</protein>
<dbReference type="EMBL" id="KV750652">
    <property type="protein sequence ID" value="OCL03964.1"/>
    <property type="molecule type" value="Genomic_DNA"/>
</dbReference>